<feature type="compositionally biased region" description="Basic and acidic residues" evidence="1">
    <location>
        <begin position="105"/>
        <end position="134"/>
    </location>
</feature>
<sequence>MSSFFIDLWESIFTPGPTPTILYATNLSFGALQLVLLALLFATASVHFVVLSVLCGGLWWGINWFARELALAREQEREQDGGEGTKKKGESKVEESSDTEVEMTTGREDKARGRVGMDVRSRRGGAREEVKLKEEEDVEEEGKHAGVSQSSASTEDEWEKVSRGK</sequence>
<evidence type="ECO:0000313" key="4">
    <source>
        <dbReference type="Proteomes" id="UP000748025"/>
    </source>
</evidence>
<organism evidence="3 4">
    <name type="scientific">Claviceps pusilla</name>
    <dbReference type="NCBI Taxonomy" id="123648"/>
    <lineage>
        <taxon>Eukaryota</taxon>
        <taxon>Fungi</taxon>
        <taxon>Dikarya</taxon>
        <taxon>Ascomycota</taxon>
        <taxon>Pezizomycotina</taxon>
        <taxon>Sordariomycetes</taxon>
        <taxon>Hypocreomycetidae</taxon>
        <taxon>Hypocreales</taxon>
        <taxon>Clavicipitaceae</taxon>
        <taxon>Claviceps</taxon>
    </lineage>
</organism>
<keyword evidence="2" id="KW-0812">Transmembrane</keyword>
<feature type="region of interest" description="Disordered" evidence="1">
    <location>
        <begin position="75"/>
        <end position="165"/>
    </location>
</feature>
<dbReference type="EMBL" id="SRPW01002910">
    <property type="protein sequence ID" value="KAG5989564.1"/>
    <property type="molecule type" value="Genomic_DNA"/>
</dbReference>
<feature type="compositionally biased region" description="Basic and acidic residues" evidence="1">
    <location>
        <begin position="75"/>
        <end position="95"/>
    </location>
</feature>
<dbReference type="Pfam" id="PF08636">
    <property type="entry name" value="Pkr1"/>
    <property type="match status" value="1"/>
</dbReference>
<comment type="caution">
    <text evidence="3">The sequence shown here is derived from an EMBL/GenBank/DDBJ whole genome shotgun (WGS) entry which is preliminary data.</text>
</comment>
<dbReference type="InterPro" id="IPR013945">
    <property type="entry name" value="Pkr1"/>
</dbReference>
<dbReference type="OrthoDB" id="9626941at2759"/>
<reference evidence="3" key="1">
    <citation type="journal article" date="2020" name="bioRxiv">
        <title>Whole genome comparisons of ergot fungi reveals the divergence and evolution of species within the genus Claviceps are the result of varying mechanisms driving genome evolution and host range expansion.</title>
        <authorList>
            <person name="Wyka S.A."/>
            <person name="Mondo S.J."/>
            <person name="Liu M."/>
            <person name="Dettman J."/>
            <person name="Nalam V."/>
            <person name="Broders K.D."/>
        </authorList>
    </citation>
    <scope>NUCLEOTIDE SEQUENCE</scope>
    <source>
        <strain evidence="3">CCC 602</strain>
    </source>
</reference>
<name>A0A9P7N5H7_9HYPO</name>
<dbReference type="AlphaFoldDB" id="A0A9P7N5H7"/>
<accession>A0A9P7N5H7</accession>
<evidence type="ECO:0000256" key="1">
    <source>
        <dbReference type="SAM" id="MobiDB-lite"/>
    </source>
</evidence>
<dbReference type="PANTHER" id="PTHR28251">
    <property type="entry name" value="V-TYPE ATPASE ASSEMBLY FACTOR PKR1"/>
    <property type="match status" value="1"/>
</dbReference>
<keyword evidence="2" id="KW-1133">Transmembrane helix</keyword>
<feature type="transmembrane region" description="Helical" evidence="2">
    <location>
        <begin position="48"/>
        <end position="66"/>
    </location>
</feature>
<dbReference type="GO" id="GO:0005789">
    <property type="term" value="C:endoplasmic reticulum membrane"/>
    <property type="evidence" value="ECO:0007669"/>
    <property type="project" value="TreeGrafter"/>
</dbReference>
<keyword evidence="2" id="KW-0472">Membrane</keyword>
<evidence type="ECO:0000313" key="3">
    <source>
        <dbReference type="EMBL" id="KAG5989564.1"/>
    </source>
</evidence>
<evidence type="ECO:0000256" key="2">
    <source>
        <dbReference type="SAM" id="Phobius"/>
    </source>
</evidence>
<evidence type="ECO:0008006" key="5">
    <source>
        <dbReference type="Google" id="ProtNLM"/>
    </source>
</evidence>
<gene>
    <name evidence="3" type="ORF">E4U43_004477</name>
</gene>
<dbReference type="GO" id="GO:0070072">
    <property type="term" value="P:vacuolar proton-transporting V-type ATPase complex assembly"/>
    <property type="evidence" value="ECO:0007669"/>
    <property type="project" value="InterPro"/>
</dbReference>
<keyword evidence="4" id="KW-1185">Reference proteome</keyword>
<proteinExistence type="predicted"/>
<dbReference type="Proteomes" id="UP000748025">
    <property type="component" value="Unassembled WGS sequence"/>
</dbReference>
<dbReference type="PANTHER" id="PTHR28251:SF1">
    <property type="entry name" value="V-TYPE ATPASE ASSEMBLY FACTOR PKR1"/>
    <property type="match status" value="1"/>
</dbReference>
<protein>
    <recommendedName>
        <fullName evidence="5">PKR1 protein</fullName>
    </recommendedName>
</protein>
<feature type="transmembrane region" description="Helical" evidence="2">
    <location>
        <begin position="21"/>
        <end position="42"/>
    </location>
</feature>